<dbReference type="NCBIfam" id="TIGR00180">
    <property type="entry name" value="parB_part"/>
    <property type="match status" value="1"/>
</dbReference>
<comment type="function">
    <text evidence="4">Involved in chromosome partition. Localize to both poles of the predivisional cell following completion of DNA replication. Binds to the DNA origin of replication.</text>
</comment>
<dbReference type="PANTHER" id="PTHR33375:SF1">
    <property type="entry name" value="CHROMOSOME-PARTITIONING PROTEIN PARB-RELATED"/>
    <property type="match status" value="1"/>
</dbReference>
<evidence type="ECO:0000256" key="4">
    <source>
        <dbReference type="ARBA" id="ARBA00025472"/>
    </source>
</evidence>
<comment type="similarity">
    <text evidence="1">Belongs to the ParB family.</text>
</comment>
<dbReference type="SUPFAM" id="SSF109709">
    <property type="entry name" value="KorB DNA-binding domain-like"/>
    <property type="match status" value="1"/>
</dbReference>
<organism evidence="7 8">
    <name type="scientific">Dechloromonas agitata</name>
    <dbReference type="NCBI Taxonomy" id="73030"/>
    <lineage>
        <taxon>Bacteria</taxon>
        <taxon>Pseudomonadati</taxon>
        <taxon>Pseudomonadota</taxon>
        <taxon>Betaproteobacteria</taxon>
        <taxon>Rhodocyclales</taxon>
        <taxon>Azonexaceae</taxon>
        <taxon>Dechloromonas</taxon>
    </lineage>
</organism>
<dbReference type="Gene3D" id="3.90.1530.30">
    <property type="match status" value="1"/>
</dbReference>
<name>A0A930FXW3_9RHOO</name>
<evidence type="ECO:0000256" key="3">
    <source>
        <dbReference type="ARBA" id="ARBA00023125"/>
    </source>
</evidence>
<dbReference type="Proteomes" id="UP000718593">
    <property type="component" value="Unassembled WGS sequence"/>
</dbReference>
<sequence length="283" mass="31033">MIKMKGLGRGLDALLASGDEKRNDEQRNLPIERLKPGKYQPRTQMDPESLAELAASIKAQGIMQPILVRAIDKTPGAERYEIVAGERRWRAAQQANLAEVPVLVRDIPDEQALAMALIENIQRENLNPLEEAQGLQRLIDEFGLTHQQAADAVGRSRPAASNLLRLLQLSTPVQTLLMSGKLDMGHARALLPLAAAQQIAVAQRIVQKGLSVREAEQLVQQILNPPAKTTEKPVDRDLLRLQEELSDTLGAAVAIRSNRKGAGKITIEFSGLDQLEGILGKLR</sequence>
<dbReference type="InterPro" id="IPR057240">
    <property type="entry name" value="ParB_dimer_C"/>
</dbReference>
<dbReference type="InterPro" id="IPR003115">
    <property type="entry name" value="ParB_N"/>
</dbReference>
<proteinExistence type="inferred from homology"/>
<accession>A0A930FXW3</accession>
<dbReference type="InterPro" id="IPR050336">
    <property type="entry name" value="Chromosome_partition/occlusion"/>
</dbReference>
<comment type="caution">
    <text evidence="7">The sequence shown here is derived from an EMBL/GenBank/DDBJ whole genome shotgun (WGS) entry which is preliminary data.</text>
</comment>
<dbReference type="Pfam" id="PF02195">
    <property type="entry name" value="ParB_N"/>
    <property type="match status" value="1"/>
</dbReference>
<dbReference type="FunFam" id="1.10.10.2830:FF:000001">
    <property type="entry name" value="Chromosome partitioning protein ParB"/>
    <property type="match status" value="1"/>
</dbReference>
<dbReference type="CDD" id="cd16393">
    <property type="entry name" value="SPO0J_N"/>
    <property type="match status" value="1"/>
</dbReference>
<feature type="compositionally biased region" description="Basic and acidic residues" evidence="5">
    <location>
        <begin position="18"/>
        <end position="35"/>
    </location>
</feature>
<protein>
    <submittedName>
        <fullName evidence="7">ParB/RepB/Spo0J family partition protein</fullName>
    </submittedName>
</protein>
<evidence type="ECO:0000313" key="7">
    <source>
        <dbReference type="EMBL" id="MBF1163664.1"/>
    </source>
</evidence>
<dbReference type="EMBL" id="JABZMI010000009">
    <property type="protein sequence ID" value="MBF1163664.1"/>
    <property type="molecule type" value="Genomic_DNA"/>
</dbReference>
<dbReference type="Pfam" id="PF23552">
    <property type="entry name" value="ParB_C"/>
    <property type="match status" value="1"/>
</dbReference>
<dbReference type="PANTHER" id="PTHR33375">
    <property type="entry name" value="CHROMOSOME-PARTITIONING PROTEIN PARB-RELATED"/>
    <property type="match status" value="1"/>
</dbReference>
<gene>
    <name evidence="7" type="ORF">HXL68_01360</name>
</gene>
<dbReference type="InterPro" id="IPR041468">
    <property type="entry name" value="HTH_ParB/Spo0J"/>
</dbReference>
<dbReference type="SMART" id="SM00470">
    <property type="entry name" value="ParB"/>
    <property type="match status" value="1"/>
</dbReference>
<reference evidence="7" key="1">
    <citation type="submission" date="2020-04" db="EMBL/GenBank/DDBJ databases">
        <title>Deep metagenomics examines the oral microbiome during advanced dental caries in children, revealing novel taxa and co-occurrences with host molecules.</title>
        <authorList>
            <person name="Baker J.L."/>
            <person name="Morton J.T."/>
            <person name="Dinis M."/>
            <person name="Alvarez R."/>
            <person name="Tran N.C."/>
            <person name="Knight R."/>
            <person name="Edlund A."/>
        </authorList>
    </citation>
    <scope>NUCLEOTIDE SEQUENCE</scope>
    <source>
        <strain evidence="7">JCVI_32_bin.24</strain>
    </source>
</reference>
<dbReference type="AlphaFoldDB" id="A0A930FXW3"/>
<dbReference type="GO" id="GO:0045881">
    <property type="term" value="P:positive regulation of sporulation resulting in formation of a cellular spore"/>
    <property type="evidence" value="ECO:0007669"/>
    <property type="project" value="TreeGrafter"/>
</dbReference>
<dbReference type="InterPro" id="IPR004437">
    <property type="entry name" value="ParB/RepB/Spo0J"/>
</dbReference>
<keyword evidence="2" id="KW-0159">Chromosome partition</keyword>
<feature type="domain" description="ParB-like N-terminal" evidence="6">
    <location>
        <begin position="27"/>
        <end position="121"/>
    </location>
</feature>
<evidence type="ECO:0000256" key="5">
    <source>
        <dbReference type="SAM" id="MobiDB-lite"/>
    </source>
</evidence>
<dbReference type="FunFam" id="3.90.1530.30:FF:000001">
    <property type="entry name" value="Chromosome partitioning protein ParB"/>
    <property type="match status" value="1"/>
</dbReference>
<evidence type="ECO:0000256" key="2">
    <source>
        <dbReference type="ARBA" id="ARBA00022829"/>
    </source>
</evidence>
<dbReference type="Gene3D" id="1.10.10.2830">
    <property type="match status" value="1"/>
</dbReference>
<keyword evidence="3" id="KW-0238">DNA-binding</keyword>
<dbReference type="GO" id="GO:0003677">
    <property type="term" value="F:DNA binding"/>
    <property type="evidence" value="ECO:0007669"/>
    <property type="project" value="UniProtKB-KW"/>
</dbReference>
<dbReference type="GO" id="GO:0005694">
    <property type="term" value="C:chromosome"/>
    <property type="evidence" value="ECO:0007669"/>
    <property type="project" value="TreeGrafter"/>
</dbReference>
<dbReference type="SUPFAM" id="SSF110849">
    <property type="entry name" value="ParB/Sulfiredoxin"/>
    <property type="match status" value="1"/>
</dbReference>
<evidence type="ECO:0000313" key="8">
    <source>
        <dbReference type="Proteomes" id="UP000718593"/>
    </source>
</evidence>
<dbReference type="GO" id="GO:0007059">
    <property type="term" value="P:chromosome segregation"/>
    <property type="evidence" value="ECO:0007669"/>
    <property type="project" value="UniProtKB-KW"/>
</dbReference>
<evidence type="ECO:0000259" key="6">
    <source>
        <dbReference type="SMART" id="SM00470"/>
    </source>
</evidence>
<evidence type="ECO:0000256" key="1">
    <source>
        <dbReference type="ARBA" id="ARBA00006295"/>
    </source>
</evidence>
<dbReference type="InterPro" id="IPR036086">
    <property type="entry name" value="ParB/Sulfiredoxin_sf"/>
</dbReference>
<feature type="region of interest" description="Disordered" evidence="5">
    <location>
        <begin position="18"/>
        <end position="45"/>
    </location>
</feature>
<dbReference type="Pfam" id="PF17762">
    <property type="entry name" value="HTH_ParB"/>
    <property type="match status" value="1"/>
</dbReference>